<dbReference type="SUPFAM" id="SSF56053">
    <property type="entry name" value="Ribosomal protein L6"/>
    <property type="match status" value="2"/>
</dbReference>
<evidence type="ECO:0000256" key="5">
    <source>
        <dbReference type="ARBA" id="ARBA00023274"/>
    </source>
</evidence>
<dbReference type="InterPro" id="IPR036789">
    <property type="entry name" value="Ribosomal_uL6-like_a/b-dom_sf"/>
</dbReference>
<dbReference type="PATRIC" id="fig|1604020.3.peg.220"/>
<dbReference type="PRINTS" id="PR00059">
    <property type="entry name" value="RIBOSOMALL6"/>
</dbReference>
<dbReference type="PANTHER" id="PTHR11655">
    <property type="entry name" value="60S/50S RIBOSOMAL PROTEIN L6/L9"/>
    <property type="match status" value="1"/>
</dbReference>
<dbReference type="GO" id="GO:0022625">
    <property type="term" value="C:cytosolic large ribosomal subunit"/>
    <property type="evidence" value="ECO:0007669"/>
    <property type="project" value="UniProtKB-UniRule"/>
</dbReference>
<organism evidence="10 11">
    <name type="scientific">Candidatus Synechococcus spongiarum SP3</name>
    <dbReference type="NCBI Taxonomy" id="1604020"/>
    <lineage>
        <taxon>Bacteria</taxon>
        <taxon>Bacillati</taxon>
        <taxon>Cyanobacteriota</taxon>
        <taxon>Cyanophyceae</taxon>
        <taxon>Synechococcales</taxon>
        <taxon>Synechococcaceae</taxon>
        <taxon>Synechococcus</taxon>
    </lineage>
</organism>
<dbReference type="FunFam" id="3.90.930.12:FF:000002">
    <property type="entry name" value="50S ribosomal protein L6"/>
    <property type="match status" value="1"/>
</dbReference>
<dbReference type="HAMAP" id="MF_01365_B">
    <property type="entry name" value="Ribosomal_uL6_B"/>
    <property type="match status" value="1"/>
</dbReference>
<dbReference type="PIRSF" id="PIRSF002162">
    <property type="entry name" value="Ribosomal_L6"/>
    <property type="match status" value="1"/>
</dbReference>
<accession>A0A0G2J5S2</accession>
<name>A0A0G2J5S2_9SYNE</name>
<keyword evidence="5 6" id="KW-0687">Ribonucleoprotein</keyword>
<dbReference type="Proteomes" id="UP000035067">
    <property type="component" value="Unassembled WGS sequence"/>
</dbReference>
<dbReference type="Pfam" id="PF00347">
    <property type="entry name" value="Ribosomal_L6"/>
    <property type="match status" value="2"/>
</dbReference>
<dbReference type="InterPro" id="IPR019906">
    <property type="entry name" value="Ribosomal_uL6_bac-type"/>
</dbReference>
<comment type="similarity">
    <text evidence="1 6 7">Belongs to the universal ribosomal protein uL6 family.</text>
</comment>
<evidence type="ECO:0000256" key="3">
    <source>
        <dbReference type="ARBA" id="ARBA00022884"/>
    </source>
</evidence>
<dbReference type="GO" id="GO:0002181">
    <property type="term" value="P:cytoplasmic translation"/>
    <property type="evidence" value="ECO:0007669"/>
    <property type="project" value="TreeGrafter"/>
</dbReference>
<dbReference type="InterPro" id="IPR020040">
    <property type="entry name" value="Ribosomal_uL6_a/b-dom"/>
</dbReference>
<keyword evidence="4 6" id="KW-0689">Ribosomal protein</keyword>
<evidence type="ECO:0000259" key="9">
    <source>
        <dbReference type="Pfam" id="PF00347"/>
    </source>
</evidence>
<evidence type="ECO:0000313" key="10">
    <source>
        <dbReference type="EMBL" id="KKZ13432.1"/>
    </source>
</evidence>
<proteinExistence type="inferred from homology"/>
<dbReference type="NCBIfam" id="TIGR03654">
    <property type="entry name" value="L6_bact"/>
    <property type="match status" value="1"/>
</dbReference>
<feature type="domain" description="Large ribosomal subunit protein uL6 alpha-beta" evidence="9">
    <location>
        <begin position="11"/>
        <end position="82"/>
    </location>
</feature>
<dbReference type="InterPro" id="IPR002358">
    <property type="entry name" value="Ribosomal_uL6_CS"/>
</dbReference>
<comment type="function">
    <text evidence="6 8">This protein binds to the 23S rRNA, and is important in its secondary structure. It is located near the subunit interface in the base of the L7/L12 stalk, and near the tRNA binding site of the peptidyltransferase center.</text>
</comment>
<dbReference type="FunFam" id="3.90.930.12:FF:000001">
    <property type="entry name" value="50S ribosomal protein L6"/>
    <property type="match status" value="1"/>
</dbReference>
<reference evidence="10 11" key="1">
    <citation type="submission" date="2015-01" db="EMBL/GenBank/DDBJ databases">
        <title>Lifestyle Evolution in Cyanobacterial Symbionts of Sponges.</title>
        <authorList>
            <person name="Burgsdorf I."/>
            <person name="Slaby B.M."/>
            <person name="Handley K.M."/>
            <person name="Haber M."/>
            <person name="Blom J."/>
            <person name="Marshall C.W."/>
            <person name="Gilbert J.A."/>
            <person name="Hentschel U."/>
            <person name="Steindler L."/>
        </authorList>
    </citation>
    <scope>NUCLEOTIDE SEQUENCE [LARGE SCALE GENOMIC DNA]</scope>
    <source>
        <strain evidence="10">SP3</strain>
    </source>
</reference>
<comment type="caution">
    <text evidence="10">The sequence shown here is derived from an EMBL/GenBank/DDBJ whole genome shotgun (WGS) entry which is preliminary data.</text>
</comment>
<evidence type="ECO:0000256" key="7">
    <source>
        <dbReference type="RuleBase" id="RU003869"/>
    </source>
</evidence>
<dbReference type="PANTHER" id="PTHR11655:SF14">
    <property type="entry name" value="LARGE RIBOSOMAL SUBUNIT PROTEIN UL6M"/>
    <property type="match status" value="1"/>
</dbReference>
<dbReference type="EMBL" id="JXQG01000001">
    <property type="protein sequence ID" value="KKZ13432.1"/>
    <property type="molecule type" value="Genomic_DNA"/>
</dbReference>
<dbReference type="AlphaFoldDB" id="A0A0G2J5S2"/>
<keyword evidence="3 6" id="KW-0694">RNA-binding</keyword>
<evidence type="ECO:0000256" key="1">
    <source>
        <dbReference type="ARBA" id="ARBA00009356"/>
    </source>
</evidence>
<gene>
    <name evidence="6" type="primary">rplF</name>
    <name evidence="6" type="synonym">rpl6</name>
    <name evidence="10" type="ORF">TE42_00130</name>
</gene>
<dbReference type="GO" id="GO:0019843">
    <property type="term" value="F:rRNA binding"/>
    <property type="evidence" value="ECO:0007669"/>
    <property type="project" value="UniProtKB-UniRule"/>
</dbReference>
<dbReference type="InterPro" id="IPR000702">
    <property type="entry name" value="Ribosomal_uL6-like"/>
</dbReference>
<evidence type="ECO:0000256" key="8">
    <source>
        <dbReference type="RuleBase" id="RU003870"/>
    </source>
</evidence>
<dbReference type="PROSITE" id="PS00525">
    <property type="entry name" value="RIBOSOMAL_L6_1"/>
    <property type="match status" value="1"/>
</dbReference>
<dbReference type="Gene3D" id="3.90.930.12">
    <property type="entry name" value="Ribosomal protein L6, alpha-beta domain"/>
    <property type="match status" value="2"/>
</dbReference>
<keyword evidence="2 6" id="KW-0699">rRNA-binding</keyword>
<sequence length="179" mass="19347">MSRIGKQPVPIPPNVQVQLEGRTVQVKGPNGELRRTLPEGVAIARHEQTLVITPTSTSRTTRMRHGLSRTLVANMVEGVTRGYSKTLEMIGVGYRAQVKGKTLVLSAGYSHPVELVPPQGITYKVENNTRITVSGAEKEVVGNEAAKVRAVSPPEPYKGKGIKYVAETILRKAGKAGKK</sequence>
<evidence type="ECO:0000256" key="6">
    <source>
        <dbReference type="HAMAP-Rule" id="MF_01365"/>
    </source>
</evidence>
<evidence type="ECO:0000256" key="2">
    <source>
        <dbReference type="ARBA" id="ARBA00022730"/>
    </source>
</evidence>
<evidence type="ECO:0000256" key="4">
    <source>
        <dbReference type="ARBA" id="ARBA00022980"/>
    </source>
</evidence>
<feature type="domain" description="Large ribosomal subunit protein uL6 alpha-beta" evidence="9">
    <location>
        <begin position="90"/>
        <end position="164"/>
    </location>
</feature>
<dbReference type="GO" id="GO:0003735">
    <property type="term" value="F:structural constituent of ribosome"/>
    <property type="evidence" value="ECO:0007669"/>
    <property type="project" value="UniProtKB-UniRule"/>
</dbReference>
<comment type="subunit">
    <text evidence="6">Part of the 50S ribosomal subunit.</text>
</comment>
<protein>
    <recommendedName>
        <fullName evidence="6">Large ribosomal subunit protein uL6</fullName>
    </recommendedName>
</protein>
<evidence type="ECO:0000313" key="11">
    <source>
        <dbReference type="Proteomes" id="UP000035067"/>
    </source>
</evidence>